<proteinExistence type="predicted"/>
<reference evidence="1" key="1">
    <citation type="submission" date="2023-03" db="EMBL/GenBank/DDBJ databases">
        <title>Massive genome expansion in bonnet fungi (Mycena s.s.) driven by repeated elements and novel gene families across ecological guilds.</title>
        <authorList>
            <consortium name="Lawrence Berkeley National Laboratory"/>
            <person name="Harder C.B."/>
            <person name="Miyauchi S."/>
            <person name="Viragh M."/>
            <person name="Kuo A."/>
            <person name="Thoen E."/>
            <person name="Andreopoulos B."/>
            <person name="Lu D."/>
            <person name="Skrede I."/>
            <person name="Drula E."/>
            <person name="Henrissat B."/>
            <person name="Morin E."/>
            <person name="Kohler A."/>
            <person name="Barry K."/>
            <person name="LaButti K."/>
            <person name="Morin E."/>
            <person name="Salamov A."/>
            <person name="Lipzen A."/>
            <person name="Mereny Z."/>
            <person name="Hegedus B."/>
            <person name="Baldrian P."/>
            <person name="Stursova M."/>
            <person name="Weitz H."/>
            <person name="Taylor A."/>
            <person name="Grigoriev I.V."/>
            <person name="Nagy L.G."/>
            <person name="Martin F."/>
            <person name="Kauserud H."/>
        </authorList>
    </citation>
    <scope>NUCLEOTIDE SEQUENCE</scope>
    <source>
        <strain evidence="1">CBHHK200</strain>
    </source>
</reference>
<dbReference type="InterPro" id="IPR036537">
    <property type="entry name" value="Adaptor_Cbl_N_dom_sf"/>
</dbReference>
<dbReference type="AlphaFoldDB" id="A0AAD6SEK1"/>
<evidence type="ECO:0000313" key="1">
    <source>
        <dbReference type="EMBL" id="KAJ7026085.1"/>
    </source>
</evidence>
<dbReference type="EMBL" id="JARJCM010000144">
    <property type="protein sequence ID" value="KAJ7026085.1"/>
    <property type="molecule type" value="Genomic_DNA"/>
</dbReference>
<dbReference type="GO" id="GO:0007166">
    <property type="term" value="P:cell surface receptor signaling pathway"/>
    <property type="evidence" value="ECO:0007669"/>
    <property type="project" value="InterPro"/>
</dbReference>
<sequence>MPSNIVAEAITKVETLCTMCKLTPSKKVYLPFTAVLVKICRAATSESRREAAELVVFSVKMTESLVENGVDLQLPPKVLEGLEKFESALVAIRSHVESIPEGNTKARKLRLSALAFRFKSARLQADLSRVHKALVKTSTKPKSSASRGECILEVASVGIRLAGAAVELPVTNFFKPLVAIAASICETAKVVNSNRDAAIALAEHAQNVTNSVVGRANAGDESSLEVLRGALDKAQKFLDALKHRRGGVVSFVLAGKDKEQFARLNFALDRALEVFTFSSHENHSHPFGGPGHD</sequence>
<accession>A0AAD6SEK1</accession>
<protein>
    <submittedName>
        <fullName evidence="1">Uncharacterized protein</fullName>
    </submittedName>
</protein>
<dbReference type="InterPro" id="IPR059179">
    <property type="entry name" value="MLKL-like_MCAfunc"/>
</dbReference>
<gene>
    <name evidence="1" type="ORF">C8F04DRAFT_1126632</name>
</gene>
<dbReference type="Proteomes" id="UP001218188">
    <property type="component" value="Unassembled WGS sequence"/>
</dbReference>
<keyword evidence="2" id="KW-1185">Reference proteome</keyword>
<evidence type="ECO:0000313" key="2">
    <source>
        <dbReference type="Proteomes" id="UP001218188"/>
    </source>
</evidence>
<dbReference type="Gene3D" id="1.20.930.20">
    <property type="entry name" value="Adaptor protein Cbl, N-terminal domain"/>
    <property type="match status" value="1"/>
</dbReference>
<dbReference type="CDD" id="cd21037">
    <property type="entry name" value="MLKL_NTD"/>
    <property type="match status" value="1"/>
</dbReference>
<comment type="caution">
    <text evidence="1">The sequence shown here is derived from an EMBL/GenBank/DDBJ whole genome shotgun (WGS) entry which is preliminary data.</text>
</comment>
<organism evidence="1 2">
    <name type="scientific">Mycena alexandri</name>
    <dbReference type="NCBI Taxonomy" id="1745969"/>
    <lineage>
        <taxon>Eukaryota</taxon>
        <taxon>Fungi</taxon>
        <taxon>Dikarya</taxon>
        <taxon>Basidiomycota</taxon>
        <taxon>Agaricomycotina</taxon>
        <taxon>Agaricomycetes</taxon>
        <taxon>Agaricomycetidae</taxon>
        <taxon>Agaricales</taxon>
        <taxon>Marasmiineae</taxon>
        <taxon>Mycenaceae</taxon>
        <taxon>Mycena</taxon>
    </lineage>
</organism>
<name>A0AAD6SEK1_9AGAR</name>